<dbReference type="EMBL" id="CP089984">
    <property type="protein sequence ID" value="WXB13469.1"/>
    <property type="molecule type" value="Genomic_DNA"/>
</dbReference>
<name>A0ABZ2LV23_9BACT</name>
<dbReference type="InterPro" id="IPR029058">
    <property type="entry name" value="AB_hydrolase_fold"/>
</dbReference>
<dbReference type="SUPFAM" id="SSF53474">
    <property type="entry name" value="alpha/beta-Hydrolases"/>
    <property type="match status" value="1"/>
</dbReference>
<feature type="signal peptide" evidence="1">
    <location>
        <begin position="1"/>
        <end position="28"/>
    </location>
</feature>
<reference evidence="3 4" key="1">
    <citation type="submission" date="2021-12" db="EMBL/GenBank/DDBJ databases">
        <title>Discovery of the Pendulisporaceae a myxobacterial family with distinct sporulation behavior and unique specialized metabolism.</title>
        <authorList>
            <person name="Garcia R."/>
            <person name="Popoff A."/>
            <person name="Bader C.D."/>
            <person name="Loehr J."/>
            <person name="Walesch S."/>
            <person name="Walt C."/>
            <person name="Boldt J."/>
            <person name="Bunk B."/>
            <person name="Haeckl F.J.F.P.J."/>
            <person name="Gunesch A.P."/>
            <person name="Birkelbach J."/>
            <person name="Nuebel U."/>
            <person name="Pietschmann T."/>
            <person name="Bach T."/>
            <person name="Mueller R."/>
        </authorList>
    </citation>
    <scope>NUCLEOTIDE SEQUENCE [LARGE SCALE GENOMIC DNA]</scope>
    <source>
        <strain evidence="3 4">MSr11954</strain>
    </source>
</reference>
<dbReference type="PRINTS" id="PR00111">
    <property type="entry name" value="ABHYDROLASE"/>
</dbReference>
<feature type="domain" description="Serine aminopeptidase S33" evidence="2">
    <location>
        <begin position="81"/>
        <end position="316"/>
    </location>
</feature>
<dbReference type="InterPro" id="IPR000073">
    <property type="entry name" value="AB_hydrolase_1"/>
</dbReference>
<dbReference type="InterPro" id="IPR051044">
    <property type="entry name" value="MAG_DAG_Lipase"/>
</dbReference>
<dbReference type="Gene3D" id="3.40.50.1820">
    <property type="entry name" value="alpha/beta hydrolase"/>
    <property type="match status" value="1"/>
</dbReference>
<dbReference type="Proteomes" id="UP001370348">
    <property type="component" value="Chromosome"/>
</dbReference>
<dbReference type="RefSeq" id="WP_394823079.1">
    <property type="nucleotide sequence ID" value="NZ_CP089984.1"/>
</dbReference>
<accession>A0ABZ2LV23</accession>
<dbReference type="Pfam" id="PF12146">
    <property type="entry name" value="Hydrolase_4"/>
    <property type="match status" value="1"/>
</dbReference>
<keyword evidence="4" id="KW-1185">Reference proteome</keyword>
<evidence type="ECO:0000313" key="3">
    <source>
        <dbReference type="EMBL" id="WXB13469.1"/>
    </source>
</evidence>
<sequence>MRTARGMRLFLRCMVAVAIAALVVFAGAAAGADGVAAGADGAAAGADHTPADGPGVSHESGFFAGTGGVKLFEQSWRVRGRPRAVVVIHHGLKSHSEHDAELSRRLVAQGYDVHAYDMRGHGRSEGRRATIDDFDDLLGDLALFLARVRAREPGLPIFLLGHSVGGAVVTLFALERHPPLAGVVLLAPALRVDKPLLLAAATPLSASLLPNFPAIDIPDGSFSRDPQTVANLARDPLVEHSPAPARTARALLRAIERIWARAGTFDLPLLALHGTGDHVTDPRGTAEIVARARTSPERKTLLLYGGLYHDLLHEPERAQVMDDVIAWLNAAQERVPSARPDRF</sequence>
<keyword evidence="1" id="KW-0732">Signal</keyword>
<gene>
    <name evidence="3" type="ORF">LZC94_37200</name>
</gene>
<evidence type="ECO:0000256" key="1">
    <source>
        <dbReference type="SAM" id="SignalP"/>
    </source>
</evidence>
<protein>
    <submittedName>
        <fullName evidence="3">Lysophospholipase</fullName>
    </submittedName>
</protein>
<organism evidence="3 4">
    <name type="scientific">Pendulispora albinea</name>
    <dbReference type="NCBI Taxonomy" id="2741071"/>
    <lineage>
        <taxon>Bacteria</taxon>
        <taxon>Pseudomonadati</taxon>
        <taxon>Myxococcota</taxon>
        <taxon>Myxococcia</taxon>
        <taxon>Myxococcales</taxon>
        <taxon>Sorangiineae</taxon>
        <taxon>Pendulisporaceae</taxon>
        <taxon>Pendulispora</taxon>
    </lineage>
</organism>
<feature type="chain" id="PRO_5046763837" evidence="1">
    <location>
        <begin position="29"/>
        <end position="343"/>
    </location>
</feature>
<proteinExistence type="predicted"/>
<dbReference type="PANTHER" id="PTHR11614">
    <property type="entry name" value="PHOSPHOLIPASE-RELATED"/>
    <property type="match status" value="1"/>
</dbReference>
<evidence type="ECO:0000313" key="4">
    <source>
        <dbReference type="Proteomes" id="UP001370348"/>
    </source>
</evidence>
<dbReference type="InterPro" id="IPR022742">
    <property type="entry name" value="Hydrolase_4"/>
</dbReference>
<evidence type="ECO:0000259" key="2">
    <source>
        <dbReference type="Pfam" id="PF12146"/>
    </source>
</evidence>